<evidence type="ECO:0000313" key="7">
    <source>
        <dbReference type="Proteomes" id="UP000289269"/>
    </source>
</evidence>
<evidence type="ECO:0000256" key="4">
    <source>
        <dbReference type="ARBA" id="ARBA00023136"/>
    </source>
</evidence>
<protein>
    <submittedName>
        <fullName evidence="6">ZIP family metal transporter</fullName>
    </submittedName>
</protein>
<dbReference type="Pfam" id="PF02535">
    <property type="entry name" value="Zip"/>
    <property type="match status" value="1"/>
</dbReference>
<evidence type="ECO:0000313" key="6">
    <source>
        <dbReference type="EMBL" id="RWZ82014.1"/>
    </source>
</evidence>
<feature type="transmembrane region" description="Helical" evidence="5">
    <location>
        <begin position="165"/>
        <end position="187"/>
    </location>
</feature>
<gene>
    <name evidence="6" type="ORF">EOT04_00040</name>
</gene>
<evidence type="ECO:0000256" key="3">
    <source>
        <dbReference type="ARBA" id="ARBA00022989"/>
    </source>
</evidence>
<comment type="caution">
    <text evidence="6">The sequence shown here is derived from an EMBL/GenBank/DDBJ whole genome shotgun (WGS) entry which is preliminary data.</text>
</comment>
<proteinExistence type="predicted"/>
<dbReference type="PANTHER" id="PTHR16950:SF16">
    <property type="entry name" value="ZINC TRANSPORTER ZIP13"/>
    <property type="match status" value="1"/>
</dbReference>
<accession>A0A4Q0AKK2</accession>
<dbReference type="GO" id="GO:0046873">
    <property type="term" value="F:metal ion transmembrane transporter activity"/>
    <property type="evidence" value="ECO:0007669"/>
    <property type="project" value="InterPro"/>
</dbReference>
<dbReference type="PANTHER" id="PTHR16950">
    <property type="entry name" value="ZINC TRANSPORTER SLC39A7 HISTIDINE-RICH MEMBRANE PROTEIN KE4"/>
    <property type="match status" value="1"/>
</dbReference>
<evidence type="ECO:0000256" key="5">
    <source>
        <dbReference type="SAM" id="Phobius"/>
    </source>
</evidence>
<name>A0A4Q0AKK2_9BACT</name>
<evidence type="ECO:0000256" key="1">
    <source>
        <dbReference type="ARBA" id="ARBA00004141"/>
    </source>
</evidence>
<dbReference type="AlphaFoldDB" id="A0A4Q0AKK2"/>
<reference evidence="6" key="1">
    <citation type="submission" date="2019-01" db="EMBL/GenBank/DDBJ databases">
        <title>Genomic signatures and co-occurrence patterns of the ultra-small Saccharimodia (Patescibacteria phylum) suggest a symbiotic lifestyle.</title>
        <authorList>
            <person name="Lemos L."/>
            <person name="Medeiros J."/>
            <person name="Andreote F."/>
            <person name="Fernandes G."/>
            <person name="Varani A."/>
            <person name="Oliveira G."/>
            <person name="Pylro V."/>
        </authorList>
    </citation>
    <scope>NUCLEOTIDE SEQUENCE [LARGE SCALE GENOMIC DNA]</scope>
    <source>
        <strain evidence="6">AMD01</strain>
    </source>
</reference>
<feature type="transmembrane region" description="Helical" evidence="5">
    <location>
        <begin position="62"/>
        <end position="82"/>
    </location>
</feature>
<comment type="subcellular location">
    <subcellularLocation>
        <location evidence="1">Membrane</location>
        <topology evidence="1">Multi-pass membrane protein</topology>
    </subcellularLocation>
</comment>
<feature type="transmembrane region" description="Helical" evidence="5">
    <location>
        <begin position="38"/>
        <end position="56"/>
    </location>
</feature>
<keyword evidence="7" id="KW-1185">Reference proteome</keyword>
<dbReference type="EMBL" id="SCKW01000001">
    <property type="protein sequence ID" value="RWZ82014.1"/>
    <property type="molecule type" value="Genomic_DNA"/>
</dbReference>
<feature type="transmembrane region" description="Helical" evidence="5">
    <location>
        <begin position="226"/>
        <end position="247"/>
    </location>
</feature>
<sequence length="253" mass="26115">MSLVSLVFAVTLAGSLVSLIGGLYLITGGRLAGVLKGYSVPFAAGALLAAAFGDLLPEAVSLLGGWAGSLWAMFGMILFFVLERTLRWFHHHHVHEAEPVNANRSLIVTGDILHNALDGVAIGAAFLVSPAAGIVTTVAVAAHEIPHEIGNFGLLLSKGMKRLRVVAVNVAGALATAVAATATAAAGGWIEPAVAPLLAVSAGFFVYIAASDVIPSIHAETNWRRANLQSGVLVGGNLLLTLFGWWLGQTLGK</sequence>
<keyword evidence="4 5" id="KW-0472">Membrane</keyword>
<organism evidence="6 7">
    <name type="scientific">Candidatus Chaera renei</name>
    <dbReference type="NCBI Taxonomy" id="2506947"/>
    <lineage>
        <taxon>Bacteria</taxon>
        <taxon>Candidatus Saccharimonadota</taxon>
        <taxon>Candidatus Saccharimonadia</taxon>
        <taxon>Candidatus Saccharimonadales</taxon>
        <taxon>Candidatus Saccharimonadaceae</taxon>
        <taxon>Candidatus Chaera</taxon>
    </lineage>
</organism>
<dbReference type="InterPro" id="IPR003689">
    <property type="entry name" value="ZIP"/>
</dbReference>
<keyword evidence="2 5" id="KW-0812">Transmembrane</keyword>
<evidence type="ECO:0000256" key="2">
    <source>
        <dbReference type="ARBA" id="ARBA00022692"/>
    </source>
</evidence>
<dbReference type="Proteomes" id="UP000289269">
    <property type="component" value="Unassembled WGS sequence"/>
</dbReference>
<dbReference type="GO" id="GO:0016020">
    <property type="term" value="C:membrane"/>
    <property type="evidence" value="ECO:0007669"/>
    <property type="project" value="UniProtKB-SubCell"/>
</dbReference>
<feature type="transmembrane region" description="Helical" evidence="5">
    <location>
        <begin position="6"/>
        <end position="26"/>
    </location>
</feature>
<feature type="transmembrane region" description="Helical" evidence="5">
    <location>
        <begin position="193"/>
        <end position="214"/>
    </location>
</feature>
<keyword evidence="3 5" id="KW-1133">Transmembrane helix</keyword>